<dbReference type="EMBL" id="SFCI01000018">
    <property type="protein sequence ID" value="TFY83620.1"/>
    <property type="molecule type" value="Genomic_DNA"/>
</dbReference>
<sequence length="270" mass="29670">MQGSTALGVVICFLVQVFYARMIYHLTKNRWRWVLTGTLVVLIMLQVAFGIVTVHGEFSQWDLSKLANIALNSMVPMFAARVASDTVTALSLCILLHEARPGFGGSNRLVHTLIIYSVNRFLFVTVVVIVQMVALISRPNSIWAMIIDFVSAHRKASCAHSFTTLNRYTVYINSFLATLNSRNHLRDMSKGSSGYLDTSLSGSTAPGIRFANSVQRGSRPVNVAFSSDSAGGQTMSIELDEAGRERKLELNESGRDRKLGFAENSVTSAV</sequence>
<dbReference type="Proteomes" id="UP000298061">
    <property type="component" value="Unassembled WGS sequence"/>
</dbReference>
<gene>
    <name evidence="3" type="ORF">EWM64_g390</name>
</gene>
<feature type="transmembrane region" description="Helical" evidence="1">
    <location>
        <begin position="109"/>
        <end position="136"/>
    </location>
</feature>
<dbReference type="Pfam" id="PF20152">
    <property type="entry name" value="DUF6534"/>
    <property type="match status" value="1"/>
</dbReference>
<feature type="domain" description="DUF6534" evidence="2">
    <location>
        <begin position="82"/>
        <end position="184"/>
    </location>
</feature>
<feature type="transmembrane region" description="Helical" evidence="1">
    <location>
        <begin position="6"/>
        <end position="24"/>
    </location>
</feature>
<keyword evidence="4" id="KW-1185">Reference proteome</keyword>
<dbReference type="PANTHER" id="PTHR40465:SF1">
    <property type="entry name" value="DUF6534 DOMAIN-CONTAINING PROTEIN"/>
    <property type="match status" value="1"/>
</dbReference>
<accession>A0A4Z0AAP6</accession>
<organism evidence="3 4">
    <name type="scientific">Hericium alpestre</name>
    <dbReference type="NCBI Taxonomy" id="135208"/>
    <lineage>
        <taxon>Eukaryota</taxon>
        <taxon>Fungi</taxon>
        <taxon>Dikarya</taxon>
        <taxon>Basidiomycota</taxon>
        <taxon>Agaricomycotina</taxon>
        <taxon>Agaricomycetes</taxon>
        <taxon>Russulales</taxon>
        <taxon>Hericiaceae</taxon>
        <taxon>Hericium</taxon>
    </lineage>
</organism>
<dbReference type="AlphaFoldDB" id="A0A4Z0AAP6"/>
<dbReference type="InterPro" id="IPR045339">
    <property type="entry name" value="DUF6534"/>
</dbReference>
<keyword evidence="1" id="KW-0812">Transmembrane</keyword>
<evidence type="ECO:0000313" key="3">
    <source>
        <dbReference type="EMBL" id="TFY83620.1"/>
    </source>
</evidence>
<dbReference type="OrthoDB" id="3012488at2759"/>
<reference evidence="3 4" key="1">
    <citation type="submission" date="2019-02" db="EMBL/GenBank/DDBJ databases">
        <title>Genome sequencing of the rare red list fungi Hericium alpestre (H. flagellum).</title>
        <authorList>
            <person name="Buettner E."/>
            <person name="Kellner H."/>
        </authorList>
    </citation>
    <scope>NUCLEOTIDE SEQUENCE [LARGE SCALE GENOMIC DNA]</scope>
    <source>
        <strain evidence="3 4">DSM 108284</strain>
    </source>
</reference>
<keyword evidence="1" id="KW-0472">Membrane</keyword>
<proteinExistence type="predicted"/>
<comment type="caution">
    <text evidence="3">The sequence shown here is derived from an EMBL/GenBank/DDBJ whole genome shotgun (WGS) entry which is preliminary data.</text>
</comment>
<protein>
    <recommendedName>
        <fullName evidence="2">DUF6534 domain-containing protein</fullName>
    </recommendedName>
</protein>
<dbReference type="PANTHER" id="PTHR40465">
    <property type="entry name" value="CHROMOSOME 1, WHOLE GENOME SHOTGUN SEQUENCE"/>
    <property type="match status" value="1"/>
</dbReference>
<evidence type="ECO:0000259" key="2">
    <source>
        <dbReference type="Pfam" id="PF20152"/>
    </source>
</evidence>
<evidence type="ECO:0000256" key="1">
    <source>
        <dbReference type="SAM" id="Phobius"/>
    </source>
</evidence>
<evidence type="ECO:0000313" key="4">
    <source>
        <dbReference type="Proteomes" id="UP000298061"/>
    </source>
</evidence>
<feature type="transmembrane region" description="Helical" evidence="1">
    <location>
        <begin position="31"/>
        <end position="54"/>
    </location>
</feature>
<keyword evidence="1" id="KW-1133">Transmembrane helix</keyword>
<name>A0A4Z0AAP6_9AGAM</name>